<evidence type="ECO:0000259" key="9">
    <source>
        <dbReference type="Pfam" id="PF06750"/>
    </source>
</evidence>
<accession>A0A510HF86</accession>
<feature type="domain" description="Prepilin type IV endopeptidase peptidase" evidence="8">
    <location>
        <begin position="104"/>
        <end position="204"/>
    </location>
</feature>
<organism evidence="10 11">
    <name type="scientific">Rubrobacter xylanophilus</name>
    <dbReference type="NCBI Taxonomy" id="49319"/>
    <lineage>
        <taxon>Bacteria</taxon>
        <taxon>Bacillati</taxon>
        <taxon>Actinomycetota</taxon>
        <taxon>Rubrobacteria</taxon>
        <taxon>Rubrobacterales</taxon>
        <taxon>Rubrobacteraceae</taxon>
        <taxon>Rubrobacter</taxon>
    </lineage>
</organism>
<gene>
    <name evidence="10" type="ORF">RxyAA322_04630</name>
</gene>
<dbReference type="Gene3D" id="1.20.120.1220">
    <property type="match status" value="1"/>
</dbReference>
<comment type="subcellular location">
    <subcellularLocation>
        <location evidence="1">Cell membrane</location>
        <topology evidence="1">Multi-pass membrane protein</topology>
    </subcellularLocation>
</comment>
<dbReference type="GO" id="GO:0005886">
    <property type="term" value="C:plasma membrane"/>
    <property type="evidence" value="ECO:0007669"/>
    <property type="project" value="UniProtKB-SubCell"/>
</dbReference>
<evidence type="ECO:0000313" key="10">
    <source>
        <dbReference type="EMBL" id="BBL78609.1"/>
    </source>
</evidence>
<evidence type="ECO:0000313" key="11">
    <source>
        <dbReference type="Proteomes" id="UP000318065"/>
    </source>
</evidence>
<dbReference type="EMBL" id="AP019791">
    <property type="protein sequence ID" value="BBL78609.1"/>
    <property type="molecule type" value="Genomic_DNA"/>
</dbReference>
<dbReference type="InterPro" id="IPR000045">
    <property type="entry name" value="Prepilin_IV_endopep_pep"/>
</dbReference>
<evidence type="ECO:0000256" key="1">
    <source>
        <dbReference type="ARBA" id="ARBA00004651"/>
    </source>
</evidence>
<dbReference type="AlphaFoldDB" id="A0A510HF86"/>
<protein>
    <submittedName>
        <fullName evidence="10">Type 4 prepilin-like proteins leader peptide-processing enzyme</fullName>
    </submittedName>
</protein>
<sequence length="250" mass="25858">MEAVLAAVAGGVGLVVGSFLNVVIHRVPRRESVVWPGSRCPRCGSSILARDNVPLLSYLLLRGRCRRCRVRIPARYPLVEGITGALFAAAVVEFGIGMRLIPALVLLAALVALAATDLEHRLLPNAVVLPAAAAGLILSAAADPTRWWVYPLSALGVAGGLLALALARPGGMGMGDVKMGGMLGAFLGPYAFLAVFLGALGGALVSGGLMLLGKAGRESRLPFGTFMSFGGAAALFFGPELWGLYLGLLR</sequence>
<evidence type="ECO:0000256" key="2">
    <source>
        <dbReference type="ARBA" id="ARBA00005801"/>
    </source>
</evidence>
<name>A0A510HF86_9ACTN</name>
<dbReference type="GO" id="GO:0006465">
    <property type="term" value="P:signal peptide processing"/>
    <property type="evidence" value="ECO:0007669"/>
    <property type="project" value="TreeGrafter"/>
</dbReference>
<keyword evidence="3" id="KW-1003">Cell membrane</keyword>
<keyword evidence="4 7" id="KW-0812">Transmembrane</keyword>
<evidence type="ECO:0000256" key="5">
    <source>
        <dbReference type="ARBA" id="ARBA00022989"/>
    </source>
</evidence>
<dbReference type="OrthoDB" id="2087435at2"/>
<feature type="transmembrane region" description="Helical" evidence="7">
    <location>
        <begin position="122"/>
        <end position="142"/>
    </location>
</feature>
<dbReference type="Proteomes" id="UP000318065">
    <property type="component" value="Chromosome"/>
</dbReference>
<feature type="transmembrane region" description="Helical" evidence="7">
    <location>
        <begin position="225"/>
        <end position="248"/>
    </location>
</feature>
<evidence type="ECO:0000256" key="3">
    <source>
        <dbReference type="ARBA" id="ARBA00022475"/>
    </source>
</evidence>
<keyword evidence="11" id="KW-1185">Reference proteome</keyword>
<dbReference type="PANTHER" id="PTHR30487:SF0">
    <property type="entry name" value="PREPILIN LEADER PEPTIDASE_N-METHYLTRANSFERASE-RELATED"/>
    <property type="match status" value="1"/>
</dbReference>
<evidence type="ECO:0000256" key="6">
    <source>
        <dbReference type="ARBA" id="ARBA00023136"/>
    </source>
</evidence>
<keyword evidence="6 7" id="KW-0472">Membrane</keyword>
<dbReference type="Pfam" id="PF01478">
    <property type="entry name" value="Peptidase_A24"/>
    <property type="match status" value="1"/>
</dbReference>
<keyword evidence="5 7" id="KW-1133">Transmembrane helix</keyword>
<proteinExistence type="inferred from homology"/>
<feature type="transmembrane region" description="Helical" evidence="7">
    <location>
        <begin position="179"/>
        <end position="205"/>
    </location>
</feature>
<feature type="domain" description="Prepilin peptidase A24 N-terminal" evidence="9">
    <location>
        <begin position="12"/>
        <end position="94"/>
    </location>
</feature>
<comment type="similarity">
    <text evidence="2">Belongs to the peptidase A24 family.</text>
</comment>
<feature type="transmembrane region" description="Helical" evidence="7">
    <location>
        <begin position="148"/>
        <end position="167"/>
    </location>
</feature>
<evidence type="ECO:0000256" key="7">
    <source>
        <dbReference type="SAM" id="Phobius"/>
    </source>
</evidence>
<feature type="transmembrane region" description="Helical" evidence="7">
    <location>
        <begin position="72"/>
        <end position="90"/>
    </location>
</feature>
<feature type="transmembrane region" description="Helical" evidence="7">
    <location>
        <begin position="96"/>
        <end position="115"/>
    </location>
</feature>
<feature type="transmembrane region" description="Helical" evidence="7">
    <location>
        <begin position="6"/>
        <end position="24"/>
    </location>
</feature>
<evidence type="ECO:0000256" key="4">
    <source>
        <dbReference type="ARBA" id="ARBA00022692"/>
    </source>
</evidence>
<dbReference type="PANTHER" id="PTHR30487">
    <property type="entry name" value="TYPE 4 PREPILIN-LIKE PROTEINS LEADER PEPTIDE-PROCESSING ENZYME"/>
    <property type="match status" value="1"/>
</dbReference>
<reference evidence="10" key="1">
    <citation type="journal article" date="2019" name="Microbiol. Resour. Announc.">
        <title>Complete Genome Sequence of Rubrobacter xylanophilus Strain AA3-22, Isolated from Arima Onsen in Japan.</title>
        <authorList>
            <person name="Tomariguchi N."/>
            <person name="Miyazaki K."/>
        </authorList>
    </citation>
    <scope>NUCLEOTIDE SEQUENCE [LARGE SCALE GENOMIC DNA]</scope>
    <source>
        <strain evidence="10">AA3-22</strain>
    </source>
</reference>
<evidence type="ECO:0000259" key="8">
    <source>
        <dbReference type="Pfam" id="PF01478"/>
    </source>
</evidence>
<dbReference type="InterPro" id="IPR050882">
    <property type="entry name" value="Prepilin_peptidase/N-MTase"/>
</dbReference>
<dbReference type="InterPro" id="IPR010627">
    <property type="entry name" value="Prepilin_pept_A24_N"/>
</dbReference>
<dbReference type="Pfam" id="PF06750">
    <property type="entry name" value="A24_N_bact"/>
    <property type="match status" value="1"/>
</dbReference>
<dbReference type="GO" id="GO:0004190">
    <property type="term" value="F:aspartic-type endopeptidase activity"/>
    <property type="evidence" value="ECO:0007669"/>
    <property type="project" value="InterPro"/>
</dbReference>